<comment type="function">
    <text evidence="11">Required for coenzyme pyrroloquinoline quinone (PQQ) biosynthesis. It is thought that this protein is a protease that cleaves peptides bond in a small peptide (gene pqqA), providing the glutamate and tyrosine residues which are necessary for the synthesis of PQQ.</text>
</comment>
<comment type="caution">
    <text evidence="18">The sequence shown here is derived from an EMBL/GenBank/DDBJ whole genome shotgun (WGS) entry which is preliminary data.</text>
</comment>
<keyword evidence="6" id="KW-0479">Metal-binding</keyword>
<dbReference type="GO" id="GO:0005737">
    <property type="term" value="C:cytoplasm"/>
    <property type="evidence" value="ECO:0007669"/>
    <property type="project" value="UniProtKB-ARBA"/>
</dbReference>
<feature type="domain" description="Peptidase M16 N-terminal" evidence="14">
    <location>
        <begin position="17"/>
        <end position="133"/>
    </location>
</feature>
<dbReference type="UniPathway" id="UPA00539"/>
<keyword evidence="8" id="KW-0862">Zinc</keyword>
<dbReference type="EMBL" id="JPQU01000039">
    <property type="protein sequence ID" value="KFE54887.1"/>
    <property type="molecule type" value="Genomic_DNA"/>
</dbReference>
<dbReference type="NCBIfam" id="TIGR02110">
    <property type="entry name" value="PQQ_syn_pqqF"/>
    <property type="match status" value="1"/>
</dbReference>
<evidence type="ECO:0000313" key="19">
    <source>
        <dbReference type="Proteomes" id="UP000028631"/>
    </source>
</evidence>
<dbReference type="Pfam" id="PF00675">
    <property type="entry name" value="Peptidase_M16"/>
    <property type="match status" value="1"/>
</dbReference>
<evidence type="ECO:0000256" key="3">
    <source>
        <dbReference type="ARBA" id="ARBA00007261"/>
    </source>
</evidence>
<dbReference type="InterPro" id="IPR007863">
    <property type="entry name" value="Peptidase_M16_C"/>
</dbReference>
<feature type="domain" description="Coenzyme PQQ synthesis protein F C-terminal lobe" evidence="16">
    <location>
        <begin position="410"/>
        <end position="531"/>
    </location>
</feature>
<dbReference type="InterPro" id="IPR050626">
    <property type="entry name" value="Peptidase_M16"/>
</dbReference>
<evidence type="ECO:0000256" key="5">
    <source>
        <dbReference type="ARBA" id="ARBA00022670"/>
    </source>
</evidence>
<keyword evidence="10" id="KW-0482">Metalloprotease</keyword>
<proteinExistence type="inferred from homology"/>
<dbReference type="Proteomes" id="UP000028631">
    <property type="component" value="Unassembled WGS sequence"/>
</dbReference>
<dbReference type="GO" id="GO:0018189">
    <property type="term" value="P:pyrroloquinoline quinone biosynthetic process"/>
    <property type="evidence" value="ECO:0007669"/>
    <property type="project" value="UniProtKB-UniPathway"/>
</dbReference>
<evidence type="ECO:0000256" key="12">
    <source>
        <dbReference type="ARBA" id="ARBA00030977"/>
    </source>
</evidence>
<dbReference type="PATRIC" id="fig|317.175.peg.2991"/>
<organism evidence="18 19">
    <name type="scientific">Pseudomonas syringae</name>
    <dbReference type="NCBI Taxonomy" id="317"/>
    <lineage>
        <taxon>Bacteria</taxon>
        <taxon>Pseudomonadati</taxon>
        <taxon>Pseudomonadota</taxon>
        <taxon>Gammaproteobacteria</taxon>
        <taxon>Pseudomonadales</taxon>
        <taxon>Pseudomonadaceae</taxon>
        <taxon>Pseudomonas</taxon>
    </lineage>
</organism>
<evidence type="ECO:0000256" key="2">
    <source>
        <dbReference type="ARBA" id="ARBA00004886"/>
    </source>
</evidence>
<dbReference type="GO" id="GO:0008270">
    <property type="term" value="F:zinc ion binding"/>
    <property type="evidence" value="ECO:0007669"/>
    <property type="project" value="InterPro"/>
</dbReference>
<dbReference type="InterPro" id="IPR001431">
    <property type="entry name" value="Pept_M16_Zn_BS"/>
</dbReference>
<dbReference type="Pfam" id="PF05193">
    <property type="entry name" value="Peptidase_M16_C"/>
    <property type="match status" value="1"/>
</dbReference>
<dbReference type="InterPro" id="IPR054733">
    <property type="entry name" value="PqqF_C_3"/>
</dbReference>
<feature type="domain" description="Coenzyme PQQ synthesis protein F-like C-terminal lobe" evidence="17">
    <location>
        <begin position="599"/>
        <end position="695"/>
    </location>
</feature>
<dbReference type="GO" id="GO:0006508">
    <property type="term" value="P:proteolysis"/>
    <property type="evidence" value="ECO:0007669"/>
    <property type="project" value="UniProtKB-KW"/>
</dbReference>
<evidence type="ECO:0000256" key="10">
    <source>
        <dbReference type="ARBA" id="ARBA00023049"/>
    </source>
</evidence>
<comment type="similarity">
    <text evidence="3 13">Belongs to the peptidase M16 family.</text>
</comment>
<reference evidence="18 19" key="1">
    <citation type="submission" date="2014-07" db="EMBL/GenBank/DDBJ databases">
        <title>Draft Genome Sequences of Environmental Pseudomonas syringae strains.</title>
        <authorList>
            <person name="Baltrus D.A."/>
            <person name="Berge O."/>
            <person name="Morris C."/>
        </authorList>
    </citation>
    <scope>NUCLEOTIDE SEQUENCE [LARGE SCALE GENOMIC DNA]</scope>
    <source>
        <strain evidence="18 19">GAW0119</strain>
    </source>
</reference>
<evidence type="ECO:0000259" key="14">
    <source>
        <dbReference type="Pfam" id="PF00675"/>
    </source>
</evidence>
<evidence type="ECO:0000256" key="7">
    <source>
        <dbReference type="ARBA" id="ARBA00022801"/>
    </source>
</evidence>
<dbReference type="PROSITE" id="PS00143">
    <property type="entry name" value="INSULINASE"/>
    <property type="match status" value="1"/>
</dbReference>
<evidence type="ECO:0000256" key="13">
    <source>
        <dbReference type="RuleBase" id="RU004447"/>
    </source>
</evidence>
<evidence type="ECO:0000313" key="18">
    <source>
        <dbReference type="EMBL" id="KFE54887.1"/>
    </source>
</evidence>
<dbReference type="PANTHER" id="PTHR43690">
    <property type="entry name" value="NARDILYSIN"/>
    <property type="match status" value="1"/>
</dbReference>
<comment type="pathway">
    <text evidence="2">Cofactor biosynthesis; pyrroloquinoline quinone biosynthesis.</text>
</comment>
<accession>A0A085VHH4</accession>
<evidence type="ECO:0000256" key="4">
    <source>
        <dbReference type="ARBA" id="ARBA00015088"/>
    </source>
</evidence>
<dbReference type="Pfam" id="PF22455">
    <property type="entry name" value="PqqF_C_3"/>
    <property type="match status" value="1"/>
</dbReference>
<dbReference type="Pfam" id="PF22456">
    <property type="entry name" value="PqqF-like_C_4"/>
    <property type="match status" value="1"/>
</dbReference>
<evidence type="ECO:0000259" key="15">
    <source>
        <dbReference type="Pfam" id="PF05193"/>
    </source>
</evidence>
<evidence type="ECO:0000256" key="6">
    <source>
        <dbReference type="ARBA" id="ARBA00022723"/>
    </source>
</evidence>
<sequence>MPRPSTQHLTLANGLNVVLCHAPRLKRCAASLRVAAGSHDVPAAWPGLAHFLEHLFFLGTERFADDEKLMRFVQRHGGQINASTRERTTDFFFELPVASFAQGLERLCDMLSHPRMTLADQLREREVLHAEFIAWSRDAASRQQTQRLQGLSARHPLRGFHAGNRYSLRVPDQAFQQALQDFYQRFYQAGQMTLCLSGPQSLEELRALATGYGGYFAAGEKVEQDSPPRLIERGSVMPCDLFAFEGLPAGADEAVAFLCHAINGSRAEGVGALKAEVVYQFAGQALISVANKTAIAGKRAPTDEMRASVGARLPAIASTPILDWFQFFKTTWPTLRTEYNRLSQRRLETAGPLDLAHHYARTLPLGLSAQGCVALTALLEHLQPETQTATIDWQLPKPNPFLSAVSDGTEGAVYLRWQLQYPQPALWQRIEQSLRQLTADAKQAGVDLAFTAYGNYWQLKLCGIAAPIPDILEHVFALLNRPDDEPQSGHNFEPPLIPIRQLLKVLPDRYLSAEAGAEITDITRLWASTRWISFISGSLNCDAALNKTPGVTDARPMQVKTLAAGKHWQAEHSDSSENAVLLFCSTPTSSIADEAIWRLLAQLVQGPFYQRLRVELQLGYAVFSGFRQIAGQSGLLFGVQSPSASAEALVRHIEGFLGELPRLLEEADLSAQTTALIAQLDTNGMDNASAAELFWQARLAGRDADYLPRLMQALGRLQAADLSNALASLNTAAGGWLCLTNSLGNPWANP</sequence>
<dbReference type="OrthoDB" id="9811314at2"/>
<dbReference type="RefSeq" id="WP_032629096.1">
    <property type="nucleotide sequence ID" value="NZ_JPQU01000039.1"/>
</dbReference>
<protein>
    <recommendedName>
        <fullName evidence="4">Coenzyme PQQ synthesis protein F</fullName>
    </recommendedName>
    <alternativeName>
        <fullName evidence="12">Pyrroloquinoline quinone biosynthesis protein F</fullName>
    </alternativeName>
</protein>
<gene>
    <name evidence="18" type="ORF">IV01_14385</name>
</gene>
<comment type="cofactor">
    <cofactor evidence="1">
        <name>Zn(2+)</name>
        <dbReference type="ChEBI" id="CHEBI:29105"/>
    </cofactor>
</comment>
<evidence type="ECO:0000256" key="9">
    <source>
        <dbReference type="ARBA" id="ARBA00022905"/>
    </source>
</evidence>
<evidence type="ECO:0000256" key="8">
    <source>
        <dbReference type="ARBA" id="ARBA00022833"/>
    </source>
</evidence>
<dbReference type="InterPro" id="IPR011844">
    <property type="entry name" value="PQQ_synth_PqqF"/>
</dbReference>
<keyword evidence="7" id="KW-0378">Hydrolase</keyword>
<dbReference type="PANTHER" id="PTHR43690:SF18">
    <property type="entry name" value="INSULIN-DEGRADING ENZYME-RELATED"/>
    <property type="match status" value="1"/>
</dbReference>
<keyword evidence="9" id="KW-0884">PQQ biosynthesis</keyword>
<dbReference type="SUPFAM" id="SSF63411">
    <property type="entry name" value="LuxS/MPP-like metallohydrolase"/>
    <property type="match status" value="2"/>
</dbReference>
<feature type="domain" description="Peptidase M16 C-terminal" evidence="15">
    <location>
        <begin position="177"/>
        <end position="220"/>
    </location>
</feature>
<dbReference type="GO" id="GO:0004222">
    <property type="term" value="F:metalloendopeptidase activity"/>
    <property type="evidence" value="ECO:0007669"/>
    <property type="project" value="InterPro"/>
</dbReference>
<dbReference type="InterPro" id="IPR011765">
    <property type="entry name" value="Pept_M16_N"/>
</dbReference>
<dbReference type="AlphaFoldDB" id="A0A085VHH4"/>
<keyword evidence="5" id="KW-0645">Protease</keyword>
<evidence type="ECO:0000256" key="11">
    <source>
        <dbReference type="ARBA" id="ARBA00024932"/>
    </source>
</evidence>
<name>A0A085VHH4_PSESX</name>
<keyword evidence="19" id="KW-1185">Reference proteome</keyword>
<evidence type="ECO:0000256" key="1">
    <source>
        <dbReference type="ARBA" id="ARBA00001947"/>
    </source>
</evidence>
<dbReference type="InterPro" id="IPR054734">
    <property type="entry name" value="PqqF-like_C_4"/>
</dbReference>
<evidence type="ECO:0000259" key="16">
    <source>
        <dbReference type="Pfam" id="PF22455"/>
    </source>
</evidence>
<dbReference type="InterPro" id="IPR011249">
    <property type="entry name" value="Metalloenz_LuxS/M16"/>
</dbReference>
<dbReference type="Gene3D" id="3.30.830.10">
    <property type="entry name" value="Metalloenzyme, LuxS/M16 peptidase-like"/>
    <property type="match status" value="2"/>
</dbReference>
<evidence type="ECO:0000259" key="17">
    <source>
        <dbReference type="Pfam" id="PF22456"/>
    </source>
</evidence>